<dbReference type="EMBL" id="CADEBD010000045">
    <property type="protein sequence ID" value="CAB3221290.1"/>
    <property type="molecule type" value="Genomic_DNA"/>
</dbReference>
<organism evidence="1 2">
    <name type="scientific">Arctia plantaginis</name>
    <name type="common">Wood tiger moth</name>
    <name type="synonym">Phalaena plantaginis</name>
    <dbReference type="NCBI Taxonomy" id="874455"/>
    <lineage>
        <taxon>Eukaryota</taxon>
        <taxon>Metazoa</taxon>
        <taxon>Ecdysozoa</taxon>
        <taxon>Arthropoda</taxon>
        <taxon>Hexapoda</taxon>
        <taxon>Insecta</taxon>
        <taxon>Pterygota</taxon>
        <taxon>Neoptera</taxon>
        <taxon>Endopterygota</taxon>
        <taxon>Lepidoptera</taxon>
        <taxon>Glossata</taxon>
        <taxon>Ditrysia</taxon>
        <taxon>Noctuoidea</taxon>
        <taxon>Erebidae</taxon>
        <taxon>Arctiinae</taxon>
        <taxon>Arctia</taxon>
    </lineage>
</organism>
<gene>
    <name evidence="1" type="ORF">APLA_LOCUS760</name>
</gene>
<dbReference type="AlphaFoldDB" id="A0A8S0YPS2"/>
<protein>
    <submittedName>
        <fullName evidence="1">Uncharacterized protein</fullName>
    </submittedName>
</protein>
<accession>A0A8S0YPS2</accession>
<dbReference type="Proteomes" id="UP000494256">
    <property type="component" value="Unassembled WGS sequence"/>
</dbReference>
<proteinExistence type="predicted"/>
<sequence length="72" mass="7603">MPDTALCELTIAATEYKAKQQVSICRCHSAAAGGLTLLSVSTISALANVDPVIDCHREASLCYGVDLESDFN</sequence>
<evidence type="ECO:0000313" key="2">
    <source>
        <dbReference type="Proteomes" id="UP000494256"/>
    </source>
</evidence>
<evidence type="ECO:0000313" key="1">
    <source>
        <dbReference type="EMBL" id="CAB3221290.1"/>
    </source>
</evidence>
<name>A0A8S0YPS2_ARCPL</name>
<reference evidence="1 2" key="1">
    <citation type="submission" date="2020-04" db="EMBL/GenBank/DDBJ databases">
        <authorList>
            <person name="Wallbank WR R."/>
            <person name="Pardo Diaz C."/>
            <person name="Kozak K."/>
            <person name="Martin S."/>
            <person name="Jiggins C."/>
            <person name="Moest M."/>
            <person name="Warren A I."/>
            <person name="Byers J.R.P. K."/>
            <person name="Montejo-Kovacevich G."/>
            <person name="Yen C E."/>
        </authorList>
    </citation>
    <scope>NUCLEOTIDE SEQUENCE [LARGE SCALE GENOMIC DNA]</scope>
</reference>
<dbReference type="OrthoDB" id="5989141at2759"/>
<comment type="caution">
    <text evidence="1">The sequence shown here is derived from an EMBL/GenBank/DDBJ whole genome shotgun (WGS) entry which is preliminary data.</text>
</comment>